<reference evidence="2 3" key="1">
    <citation type="submission" date="2024-02" db="EMBL/GenBank/DDBJ databases">
        <authorList>
            <person name="Chen Y."/>
            <person name="Shah S."/>
            <person name="Dougan E. K."/>
            <person name="Thang M."/>
            <person name="Chan C."/>
        </authorList>
    </citation>
    <scope>NUCLEOTIDE SEQUENCE [LARGE SCALE GENOMIC DNA]</scope>
</reference>
<organism evidence="2 3">
    <name type="scientific">Durusdinium trenchii</name>
    <dbReference type="NCBI Taxonomy" id="1381693"/>
    <lineage>
        <taxon>Eukaryota</taxon>
        <taxon>Sar</taxon>
        <taxon>Alveolata</taxon>
        <taxon>Dinophyceae</taxon>
        <taxon>Suessiales</taxon>
        <taxon>Symbiodiniaceae</taxon>
        <taxon>Durusdinium</taxon>
    </lineage>
</organism>
<gene>
    <name evidence="2" type="ORF">CCMP2556_LOCUS42900</name>
</gene>
<name>A0ABP0QN65_9DINO</name>
<feature type="region of interest" description="Disordered" evidence="1">
    <location>
        <begin position="203"/>
        <end position="235"/>
    </location>
</feature>
<feature type="compositionally biased region" description="Polar residues" evidence="1">
    <location>
        <begin position="452"/>
        <end position="464"/>
    </location>
</feature>
<sequence>MARASQHRVPDPHRCRMDRLKVGNLVRFRPCSSPDENLHPVNFTLHVGGDKGPSYVEDSLFYVVPGRWTGEPSVSLVSKSYPNLLVRSCNSTPSRGYLLKLKHPNYYPAALLADSSFTMATGRSGKIQNSVSLRCFDARDMRVNPNDTVVSVSIFGREFAYSEESSWIVDLVEHCPAHLEDLPRAVRRHWAHLDVMPCAAPGRVRCEPSGDSERSNEPGNVGAVPREKEEEEEEDRVVELPLKSSWDHIEEHLRVQEGSLIRLRPFNKPTENVRVSDFALGVGGQRTPTHEKDSLFYVVPGKASCGSLSLVSKSYPHLAVRALVNPAQKEPEKDDNVDYVVPVKMTYPNFRKTETQSDASWMIRPGLNGRPGCVSFQGCSLQTQTHFLCLSTVNGSYGDVTIEIIDGTPPFYDAASWLLDVVQPPPSSVQELPVEVQRQMGSVRTGEEASKIGSNEPLNPPSNQDPLPSGPSGDPPVEFPFNGPGLKLQDSRLTAGSLVRLRPADSPDEYLRYDEKTWVANVGGYTNQVPSTEDSIFYVVPGCAQRKPNDSFVLIPKSWTSTALRPMETDQSIRLTKAKGIGLSTTWILRPGMNGKKDSVSFQHLDADSFIWHRKSEVQLAQIDGTPCFYDRASWMVDVVKKPPANLKDLPPEVYENMATLQCCEIL</sequence>
<proteinExistence type="predicted"/>
<evidence type="ECO:0000313" key="2">
    <source>
        <dbReference type="EMBL" id="CAK9089063.1"/>
    </source>
</evidence>
<comment type="caution">
    <text evidence="2">The sequence shown here is derived from an EMBL/GenBank/DDBJ whole genome shotgun (WGS) entry which is preliminary data.</text>
</comment>
<accession>A0ABP0QN65</accession>
<feature type="compositionally biased region" description="Basic and acidic residues" evidence="1">
    <location>
        <begin position="204"/>
        <end position="216"/>
    </location>
</feature>
<dbReference type="InterPro" id="IPR036195">
    <property type="entry name" value="AbfB_ABD_sf"/>
</dbReference>
<dbReference type="Gene3D" id="2.80.10.50">
    <property type="match status" value="3"/>
</dbReference>
<keyword evidence="3" id="KW-1185">Reference proteome</keyword>
<dbReference type="Proteomes" id="UP001642484">
    <property type="component" value="Unassembled WGS sequence"/>
</dbReference>
<evidence type="ECO:0000313" key="3">
    <source>
        <dbReference type="Proteomes" id="UP001642484"/>
    </source>
</evidence>
<feature type="region of interest" description="Disordered" evidence="1">
    <location>
        <begin position="439"/>
        <end position="486"/>
    </location>
</feature>
<protein>
    <submittedName>
        <fullName evidence="2">Uncharacterized protein</fullName>
    </submittedName>
</protein>
<dbReference type="SUPFAM" id="SSF110221">
    <property type="entry name" value="AbfB domain"/>
    <property type="match status" value="3"/>
</dbReference>
<dbReference type="EMBL" id="CAXAMN010024694">
    <property type="protein sequence ID" value="CAK9089063.1"/>
    <property type="molecule type" value="Genomic_DNA"/>
</dbReference>
<evidence type="ECO:0000256" key="1">
    <source>
        <dbReference type="SAM" id="MobiDB-lite"/>
    </source>
</evidence>